<dbReference type="InterPro" id="IPR002142">
    <property type="entry name" value="Peptidase_S49"/>
</dbReference>
<dbReference type="Pfam" id="PF01343">
    <property type="entry name" value="Peptidase_S49"/>
    <property type="match status" value="2"/>
</dbReference>
<comment type="subcellular location">
    <subcellularLocation>
        <location evidence="1">Membrane</location>
    </subcellularLocation>
</comment>
<dbReference type="InterPro" id="IPR029045">
    <property type="entry name" value="ClpP/crotonase-like_dom_sf"/>
</dbReference>
<evidence type="ECO:0000259" key="9">
    <source>
        <dbReference type="Pfam" id="PF01343"/>
    </source>
</evidence>
<dbReference type="NCBIfam" id="TIGR00705">
    <property type="entry name" value="SppA_67K"/>
    <property type="match status" value="1"/>
</dbReference>
<dbReference type="NCBIfam" id="TIGR00706">
    <property type="entry name" value="SppA_dom"/>
    <property type="match status" value="1"/>
</dbReference>
<dbReference type="Proteomes" id="UP000610558">
    <property type="component" value="Unassembled WGS sequence"/>
</dbReference>
<evidence type="ECO:0000256" key="7">
    <source>
        <dbReference type="PIRSR" id="PIRSR001217-1"/>
    </source>
</evidence>
<proteinExistence type="inferred from homology"/>
<dbReference type="InterPro" id="IPR004634">
    <property type="entry name" value="Pept_S49_pIV"/>
</dbReference>
<dbReference type="Gene3D" id="3.90.226.10">
    <property type="entry name" value="2-enoyl-CoA Hydratase, Chain A, domain 1"/>
    <property type="match status" value="3"/>
</dbReference>
<dbReference type="EMBL" id="JACXLD010000003">
    <property type="protein sequence ID" value="MBD2858674.1"/>
    <property type="molecule type" value="Genomic_DNA"/>
</dbReference>
<evidence type="ECO:0000313" key="11">
    <source>
        <dbReference type="Proteomes" id="UP000610558"/>
    </source>
</evidence>
<sequence length="604" mass="66006">MSSKRGLFSRIGSLIDGLRRLVLNLLFLGFIGVFIFALMQDSPLEIPEKAILVVAPDGVVVEQYTAVDAVTQLSGSGPKETRLRDLIEAIDRASLDPRIKGVLLRLHHLDHIGMSKTWELAQALERFRESGKSIVAVSDYYDQDQYLLAAQADKIYLEPMGGVALEGFAVVRNYFREAIQRLKIRFHIFRVGTYKSALEPLIRDDMSPEDKEANRGWLEPLWAMYRGEVLARRNISETQFDAFTNRIDQVMAKYAGNAEQAAIELGLVDKVLSRAQLRDEYAPVVGVTDGYFNQVHYQDYLFAERTLYQEPQGAVGIIVAQGNIVDGEASAGGIGGDSLARLIRQTAEDKTVKAVVLRIDSGGGSAMASEVIRQELQALKATGKPLVVSMSSAAASGGYWIAADADRILATPATLTGSIGIFGAFPTFENLLEHFGVYTDGVGTTDIAGAMRVDKPLSPVLERAMQSGIENGYQRFLKVVADGRSMAMDEVDELAQGRVWSGVDAQRLGLVDALGSLAQAVDVAAELAGVSAENSRVLRLPLSPEEELLEFLLHQGLVKSALGQFAFLDRTIQWLFQPAGLVKQWQSLNDPRGMYAFCGVCLAP</sequence>
<dbReference type="InterPro" id="IPR047217">
    <property type="entry name" value="S49_SppA_67K_type_N"/>
</dbReference>
<dbReference type="GO" id="GO:0006465">
    <property type="term" value="P:signal peptide processing"/>
    <property type="evidence" value="ECO:0007669"/>
    <property type="project" value="InterPro"/>
</dbReference>
<keyword evidence="5" id="KW-0720">Serine protease</keyword>
<feature type="transmembrane region" description="Helical" evidence="8">
    <location>
        <begin position="21"/>
        <end position="39"/>
    </location>
</feature>
<evidence type="ECO:0000256" key="1">
    <source>
        <dbReference type="ARBA" id="ARBA00004370"/>
    </source>
</evidence>
<comment type="caution">
    <text evidence="10">The sequence shown here is derived from an EMBL/GenBank/DDBJ whole genome shotgun (WGS) entry which is preliminary data.</text>
</comment>
<dbReference type="GO" id="GO:0016020">
    <property type="term" value="C:membrane"/>
    <property type="evidence" value="ECO:0007669"/>
    <property type="project" value="UniProtKB-SubCell"/>
</dbReference>
<feature type="domain" description="Peptidase S49" evidence="9">
    <location>
        <begin position="127"/>
        <end position="278"/>
    </location>
</feature>
<dbReference type="AlphaFoldDB" id="A0A927BZW6"/>
<dbReference type="CDD" id="cd07023">
    <property type="entry name" value="S49_Sppa_N_C"/>
    <property type="match status" value="1"/>
</dbReference>
<organism evidence="10 11">
    <name type="scientific">Spongiibacter pelagi</name>
    <dbReference type="NCBI Taxonomy" id="2760804"/>
    <lineage>
        <taxon>Bacteria</taxon>
        <taxon>Pseudomonadati</taxon>
        <taxon>Pseudomonadota</taxon>
        <taxon>Gammaproteobacteria</taxon>
        <taxon>Cellvibrionales</taxon>
        <taxon>Spongiibacteraceae</taxon>
        <taxon>Spongiibacter</taxon>
    </lineage>
</organism>
<dbReference type="CDD" id="cd07018">
    <property type="entry name" value="S49_SppA_67K_type"/>
    <property type="match status" value="1"/>
</dbReference>
<evidence type="ECO:0000256" key="3">
    <source>
        <dbReference type="ARBA" id="ARBA00022670"/>
    </source>
</evidence>
<evidence type="ECO:0000256" key="2">
    <source>
        <dbReference type="ARBA" id="ARBA00008683"/>
    </source>
</evidence>
<evidence type="ECO:0000256" key="5">
    <source>
        <dbReference type="ARBA" id="ARBA00022825"/>
    </source>
</evidence>
<accession>A0A927BZW6</accession>
<dbReference type="PIRSF" id="PIRSF001217">
    <property type="entry name" value="Protease_4_SppA"/>
    <property type="match status" value="1"/>
</dbReference>
<dbReference type="RefSeq" id="WP_190763777.1">
    <property type="nucleotide sequence ID" value="NZ_JACXLD010000003.1"/>
</dbReference>
<keyword evidence="8" id="KW-0812">Transmembrane</keyword>
<comment type="similarity">
    <text evidence="2">Belongs to the peptidase S49 family.</text>
</comment>
<dbReference type="PANTHER" id="PTHR33209:SF1">
    <property type="entry name" value="PEPTIDASE S49 DOMAIN-CONTAINING PROTEIN"/>
    <property type="match status" value="1"/>
</dbReference>
<evidence type="ECO:0000256" key="8">
    <source>
        <dbReference type="SAM" id="Phobius"/>
    </source>
</evidence>
<keyword evidence="4" id="KW-0378">Hydrolase</keyword>
<evidence type="ECO:0000256" key="6">
    <source>
        <dbReference type="ARBA" id="ARBA00023136"/>
    </source>
</evidence>
<feature type="domain" description="Peptidase S49" evidence="9">
    <location>
        <begin position="379"/>
        <end position="530"/>
    </location>
</feature>
<protein>
    <submittedName>
        <fullName evidence="10">Signal peptide peptidase SppA</fullName>
    </submittedName>
</protein>
<name>A0A927BZW6_9GAMM</name>
<dbReference type="InterPro" id="IPR047272">
    <property type="entry name" value="S49_SppA_C"/>
</dbReference>
<gene>
    <name evidence="10" type="primary">sppA</name>
    <name evidence="10" type="ORF">IB286_06585</name>
</gene>
<dbReference type="PANTHER" id="PTHR33209">
    <property type="entry name" value="PROTEASE 4"/>
    <property type="match status" value="1"/>
</dbReference>
<evidence type="ECO:0000313" key="10">
    <source>
        <dbReference type="EMBL" id="MBD2858674.1"/>
    </source>
</evidence>
<keyword evidence="3" id="KW-0645">Protease</keyword>
<dbReference type="InterPro" id="IPR004635">
    <property type="entry name" value="Pept_S49_SppA"/>
</dbReference>
<feature type="active site" description="Proton donor/acceptor" evidence="7">
    <location>
        <position position="195"/>
    </location>
</feature>
<keyword evidence="11" id="KW-1185">Reference proteome</keyword>
<evidence type="ECO:0000256" key="4">
    <source>
        <dbReference type="ARBA" id="ARBA00022801"/>
    </source>
</evidence>
<keyword evidence="8" id="KW-1133">Transmembrane helix</keyword>
<dbReference type="Gene3D" id="6.20.330.10">
    <property type="match status" value="1"/>
</dbReference>
<keyword evidence="6 8" id="KW-0472">Membrane</keyword>
<feature type="active site" description="Nucleophile" evidence="7">
    <location>
        <position position="396"/>
    </location>
</feature>
<dbReference type="GO" id="GO:0008236">
    <property type="term" value="F:serine-type peptidase activity"/>
    <property type="evidence" value="ECO:0007669"/>
    <property type="project" value="UniProtKB-KW"/>
</dbReference>
<reference evidence="10" key="1">
    <citation type="submission" date="2020-09" db="EMBL/GenBank/DDBJ databases">
        <authorList>
            <person name="Yoon J.-W."/>
        </authorList>
    </citation>
    <scope>NUCLEOTIDE SEQUENCE</scope>
    <source>
        <strain evidence="10">KMU-158</strain>
    </source>
</reference>
<dbReference type="SUPFAM" id="SSF52096">
    <property type="entry name" value="ClpP/crotonase"/>
    <property type="match status" value="2"/>
</dbReference>